<dbReference type="Gene3D" id="3.40.50.300">
    <property type="entry name" value="P-loop containing nucleotide triphosphate hydrolases"/>
    <property type="match status" value="1"/>
</dbReference>
<dbReference type="PANTHER" id="PTHR24073">
    <property type="entry name" value="DRAB5-RELATED"/>
    <property type="match status" value="1"/>
</dbReference>
<dbReference type="Pfam" id="PF00071">
    <property type="entry name" value="Ras"/>
    <property type="match status" value="1"/>
</dbReference>
<keyword evidence="1" id="KW-0547">Nucleotide-binding</keyword>
<dbReference type="PRINTS" id="PR00449">
    <property type="entry name" value="RASTRNSFRMNG"/>
</dbReference>
<dbReference type="RefSeq" id="WP_332081536.1">
    <property type="nucleotide sequence ID" value="NZ_JAZHYN010000019.1"/>
</dbReference>
<dbReference type="InterPro" id="IPR001806">
    <property type="entry name" value="Small_GTPase"/>
</dbReference>
<sequence length="181" mass="19493">MIPAPTQSAKVMLLGDIGVGKTSLAERLVFDRFDADYKSTLGVDVFTHDVDLGPECDDAKLRLVLWDTDGDFGPCILDTVYLTGASAAIGVADATRPTTIVTMTALLARFEEDFPGHATAAIVNKIDLAPHMSRAAVAPQLETIYTSAKTGEGVEQIFVDVGRAVWRRGFDSRLIASRRHG</sequence>
<evidence type="ECO:0000313" key="4">
    <source>
        <dbReference type="Proteomes" id="UP001350748"/>
    </source>
</evidence>
<dbReference type="Proteomes" id="UP001350748">
    <property type="component" value="Unassembled WGS sequence"/>
</dbReference>
<name>A0ABU7XHK1_9HYPH</name>
<accession>A0ABU7XHK1</accession>
<proteinExistence type="predicted"/>
<reference evidence="3 4" key="1">
    <citation type="submission" date="2024-02" db="EMBL/GenBank/DDBJ databases">
        <authorList>
            <person name="Grouzdev D."/>
        </authorList>
    </citation>
    <scope>NUCLEOTIDE SEQUENCE [LARGE SCALE GENOMIC DNA]</scope>
    <source>
        <strain evidence="3 4">9N</strain>
    </source>
</reference>
<organism evidence="3 4">
    <name type="scientific">Methylocystis borbori</name>
    <dbReference type="NCBI Taxonomy" id="3118750"/>
    <lineage>
        <taxon>Bacteria</taxon>
        <taxon>Pseudomonadati</taxon>
        <taxon>Pseudomonadota</taxon>
        <taxon>Alphaproteobacteria</taxon>
        <taxon>Hyphomicrobiales</taxon>
        <taxon>Methylocystaceae</taxon>
        <taxon>Methylocystis</taxon>
    </lineage>
</organism>
<dbReference type="SUPFAM" id="SSF52540">
    <property type="entry name" value="P-loop containing nucleoside triphosphate hydrolases"/>
    <property type="match status" value="1"/>
</dbReference>
<gene>
    <name evidence="3" type="ORF">V3H18_08230</name>
</gene>
<dbReference type="EMBL" id="JAZHYN010000019">
    <property type="protein sequence ID" value="MEF3366517.1"/>
    <property type="molecule type" value="Genomic_DNA"/>
</dbReference>
<keyword evidence="4" id="KW-1185">Reference proteome</keyword>
<evidence type="ECO:0000313" key="3">
    <source>
        <dbReference type="EMBL" id="MEF3366517.1"/>
    </source>
</evidence>
<protein>
    <recommendedName>
        <fullName evidence="5">GTP-binding protein</fullName>
    </recommendedName>
</protein>
<dbReference type="SMART" id="SM00175">
    <property type="entry name" value="RAB"/>
    <property type="match status" value="1"/>
</dbReference>
<dbReference type="InterPro" id="IPR027417">
    <property type="entry name" value="P-loop_NTPase"/>
</dbReference>
<dbReference type="PROSITE" id="PS51419">
    <property type="entry name" value="RAB"/>
    <property type="match status" value="1"/>
</dbReference>
<evidence type="ECO:0000256" key="1">
    <source>
        <dbReference type="ARBA" id="ARBA00022741"/>
    </source>
</evidence>
<keyword evidence="2" id="KW-0342">GTP-binding</keyword>
<dbReference type="SMART" id="SM00173">
    <property type="entry name" value="RAS"/>
    <property type="match status" value="1"/>
</dbReference>
<evidence type="ECO:0000256" key="2">
    <source>
        <dbReference type="ARBA" id="ARBA00023134"/>
    </source>
</evidence>
<comment type="caution">
    <text evidence="3">The sequence shown here is derived from an EMBL/GenBank/DDBJ whole genome shotgun (WGS) entry which is preliminary data.</text>
</comment>
<evidence type="ECO:0008006" key="5">
    <source>
        <dbReference type="Google" id="ProtNLM"/>
    </source>
</evidence>